<reference evidence="2" key="1">
    <citation type="journal article" date="2020" name="New Phytol.">
        <title>Comparative genomics reveals dynamic genome evolution in host specialist ectomycorrhizal fungi.</title>
        <authorList>
            <person name="Lofgren L.A."/>
            <person name="Nguyen N.H."/>
            <person name="Vilgalys R."/>
            <person name="Ruytinx J."/>
            <person name="Liao H.L."/>
            <person name="Branco S."/>
            <person name="Kuo A."/>
            <person name="LaButti K."/>
            <person name="Lipzen A."/>
            <person name="Andreopoulos W."/>
            <person name="Pangilinan J."/>
            <person name="Riley R."/>
            <person name="Hundley H."/>
            <person name="Na H."/>
            <person name="Barry K."/>
            <person name="Grigoriev I.V."/>
            <person name="Stajich J.E."/>
            <person name="Kennedy P.G."/>
        </authorList>
    </citation>
    <scope>NUCLEOTIDE SEQUENCE</scope>
    <source>
        <strain evidence="2">S12</strain>
    </source>
</reference>
<dbReference type="Proteomes" id="UP000719766">
    <property type="component" value="Unassembled WGS sequence"/>
</dbReference>
<dbReference type="AlphaFoldDB" id="A0A9P7IXD2"/>
<feature type="compositionally biased region" description="Acidic residues" evidence="1">
    <location>
        <begin position="58"/>
        <end position="67"/>
    </location>
</feature>
<proteinExistence type="predicted"/>
<sequence length="202" mass="22448">MANQHSALHETQHLELLNQAVLWFHWILEVCMGHGMQINRIALNCEWVGVEPLPEVWDEDEVAENEPGEASREGNESYQPFSLSSLSPISENEHKPSKVGSRLHSRARGIALQGGRTGGVGQMVGEAREVPLAPPSWRLKAIQQRSPVIEPNHSDLVPEITTIKDNTIKDDTINDEDAVSNATTEDKGEIDELFSSQLQEQT</sequence>
<gene>
    <name evidence="2" type="ORF">HD556DRAFT_1306749</name>
</gene>
<organism evidence="2 3">
    <name type="scientific">Suillus plorans</name>
    <dbReference type="NCBI Taxonomy" id="116603"/>
    <lineage>
        <taxon>Eukaryota</taxon>
        <taxon>Fungi</taxon>
        <taxon>Dikarya</taxon>
        <taxon>Basidiomycota</taxon>
        <taxon>Agaricomycotina</taxon>
        <taxon>Agaricomycetes</taxon>
        <taxon>Agaricomycetidae</taxon>
        <taxon>Boletales</taxon>
        <taxon>Suillineae</taxon>
        <taxon>Suillaceae</taxon>
        <taxon>Suillus</taxon>
    </lineage>
</organism>
<evidence type="ECO:0000256" key="1">
    <source>
        <dbReference type="SAM" id="MobiDB-lite"/>
    </source>
</evidence>
<protein>
    <submittedName>
        <fullName evidence="2">Uncharacterized protein</fullName>
    </submittedName>
</protein>
<dbReference type="OrthoDB" id="2658500at2759"/>
<feature type="region of interest" description="Disordered" evidence="1">
    <location>
        <begin position="58"/>
        <end position="104"/>
    </location>
</feature>
<feature type="region of interest" description="Disordered" evidence="1">
    <location>
        <begin position="171"/>
        <end position="202"/>
    </location>
</feature>
<name>A0A9P7IXD2_9AGAM</name>
<accession>A0A9P7IXD2</accession>
<dbReference type="RefSeq" id="XP_041162324.1">
    <property type="nucleotide sequence ID" value="XM_041299956.1"/>
</dbReference>
<feature type="compositionally biased region" description="Polar residues" evidence="1">
    <location>
        <begin position="76"/>
        <end position="90"/>
    </location>
</feature>
<evidence type="ECO:0000313" key="2">
    <source>
        <dbReference type="EMBL" id="KAG1797053.1"/>
    </source>
</evidence>
<dbReference type="EMBL" id="JABBWE010000017">
    <property type="protein sequence ID" value="KAG1797053.1"/>
    <property type="molecule type" value="Genomic_DNA"/>
</dbReference>
<evidence type="ECO:0000313" key="3">
    <source>
        <dbReference type="Proteomes" id="UP000719766"/>
    </source>
</evidence>
<comment type="caution">
    <text evidence="2">The sequence shown here is derived from an EMBL/GenBank/DDBJ whole genome shotgun (WGS) entry which is preliminary data.</text>
</comment>
<keyword evidence="3" id="KW-1185">Reference proteome</keyword>
<dbReference type="GeneID" id="64593720"/>